<feature type="signal peptide" evidence="1">
    <location>
        <begin position="1"/>
        <end position="22"/>
    </location>
</feature>
<gene>
    <name evidence="2" type="ORF">FOVG_18209</name>
</gene>
<dbReference type="AlphaFoldDB" id="W9NCD3"/>
<name>W9NCD3_FUSOX</name>
<dbReference type="Proteomes" id="UP000030751">
    <property type="component" value="Unassembled WGS sequence"/>
</dbReference>
<proteinExistence type="predicted"/>
<dbReference type="HOGENOM" id="CLU_3260572_0_0_1"/>
<accession>W9NCD3</accession>
<evidence type="ECO:0000313" key="2">
    <source>
        <dbReference type="EMBL" id="EXA30408.1"/>
    </source>
</evidence>
<reference evidence="2" key="2">
    <citation type="submission" date="2012-05" db="EMBL/GenBank/DDBJ databases">
        <title>Annotation of the Genome Sequence of Fusarium oxysporum HDV247.</title>
        <authorList>
            <consortium name="The Broad Institute Genomics Platform"/>
            <person name="Ma L.-J."/>
            <person name="Corby-Kistler H."/>
            <person name="Broz K."/>
            <person name="Gale L.R."/>
            <person name="Jonkers W."/>
            <person name="O'Donnell K."/>
            <person name="Ploetz R."/>
            <person name="Steinberg C."/>
            <person name="Schwartz D.C."/>
            <person name="VanEtten H."/>
            <person name="Zhou S."/>
            <person name="Young S.K."/>
            <person name="Zeng Q."/>
            <person name="Gargeya S."/>
            <person name="Fitzgerald M."/>
            <person name="Abouelleil A."/>
            <person name="Alvarado L."/>
            <person name="Chapman S.B."/>
            <person name="Gainer-Dewar J."/>
            <person name="Goldberg J."/>
            <person name="Griggs A."/>
            <person name="Gujja S."/>
            <person name="Hansen M."/>
            <person name="Howarth C."/>
            <person name="Imamovic A."/>
            <person name="Ireland A."/>
            <person name="Larimer J."/>
            <person name="McCowan C."/>
            <person name="Murphy C."/>
            <person name="Pearson M."/>
            <person name="Poon T.W."/>
            <person name="Priest M."/>
            <person name="Roberts A."/>
            <person name="Saif S."/>
            <person name="Shea T."/>
            <person name="Sykes S."/>
            <person name="Wortman J."/>
            <person name="Nusbaum C."/>
            <person name="Birren B."/>
        </authorList>
    </citation>
    <scope>NUCLEOTIDE SEQUENCE</scope>
    <source>
        <strain evidence="2">HDV247</strain>
    </source>
</reference>
<protein>
    <submittedName>
        <fullName evidence="2">Uncharacterized protein</fullName>
    </submittedName>
</protein>
<organism evidence="2">
    <name type="scientific">Fusarium oxysporum f. sp. pisi HDV247</name>
    <dbReference type="NCBI Taxonomy" id="1080344"/>
    <lineage>
        <taxon>Eukaryota</taxon>
        <taxon>Fungi</taxon>
        <taxon>Dikarya</taxon>
        <taxon>Ascomycota</taxon>
        <taxon>Pezizomycotina</taxon>
        <taxon>Sordariomycetes</taxon>
        <taxon>Hypocreomycetidae</taxon>
        <taxon>Hypocreales</taxon>
        <taxon>Nectriaceae</taxon>
        <taxon>Fusarium</taxon>
        <taxon>Fusarium oxysporum species complex</taxon>
    </lineage>
</organism>
<feature type="chain" id="PRO_5004926910" evidence="1">
    <location>
        <begin position="23"/>
        <end position="42"/>
    </location>
</feature>
<evidence type="ECO:0000256" key="1">
    <source>
        <dbReference type="SAM" id="SignalP"/>
    </source>
</evidence>
<dbReference type="EMBL" id="JH651053">
    <property type="protein sequence ID" value="EXA30408.1"/>
    <property type="molecule type" value="Genomic_DNA"/>
</dbReference>
<sequence>MDFSTFLAILLSLMPIIGPSRAIRHHGNMPRHGEKYETVLTI</sequence>
<keyword evidence="1" id="KW-0732">Signal</keyword>
<reference evidence="2" key="1">
    <citation type="submission" date="2011-10" db="EMBL/GenBank/DDBJ databases">
        <title>The Genome Sequence of Fusarium oxysporum HDV247.</title>
        <authorList>
            <consortium name="The Broad Institute Genome Sequencing Platform"/>
            <person name="Ma L.-J."/>
            <person name="Gale L.R."/>
            <person name="Schwartz D.C."/>
            <person name="Zhou S."/>
            <person name="Corby-Kistler H."/>
            <person name="Young S.K."/>
            <person name="Zeng Q."/>
            <person name="Gargeya S."/>
            <person name="Fitzgerald M."/>
            <person name="Haas B."/>
            <person name="Abouelleil A."/>
            <person name="Alvarado L."/>
            <person name="Arachchi H.M."/>
            <person name="Berlin A."/>
            <person name="Brown A."/>
            <person name="Chapman S.B."/>
            <person name="Chen Z."/>
            <person name="Dunbar C."/>
            <person name="Freedman E."/>
            <person name="Gearin G."/>
            <person name="Goldberg J."/>
            <person name="Griggs A."/>
            <person name="Gujja S."/>
            <person name="Heiman D."/>
            <person name="Howarth C."/>
            <person name="Larson L."/>
            <person name="Lui A."/>
            <person name="MacDonald P.J.P."/>
            <person name="Montmayeur A."/>
            <person name="Murphy C."/>
            <person name="Neiman D."/>
            <person name="Pearson M."/>
            <person name="Priest M."/>
            <person name="Roberts A."/>
            <person name="Saif S."/>
            <person name="Shea T."/>
            <person name="Shenoy N."/>
            <person name="Sisk P."/>
            <person name="Stolte C."/>
            <person name="Sykes S."/>
            <person name="Wortman J."/>
            <person name="Nusbaum C."/>
            <person name="Birren B."/>
        </authorList>
    </citation>
    <scope>NUCLEOTIDE SEQUENCE [LARGE SCALE GENOMIC DNA]</scope>
    <source>
        <strain evidence="2">HDV247</strain>
    </source>
</reference>